<feature type="non-terminal residue" evidence="1">
    <location>
        <position position="1"/>
    </location>
</feature>
<name>A0ACB8Q524_9AGAM</name>
<gene>
    <name evidence="1" type="ORF">K488DRAFT_12386</name>
</gene>
<comment type="caution">
    <text evidence="1">The sequence shown here is derived from an EMBL/GenBank/DDBJ whole genome shotgun (WGS) entry which is preliminary data.</text>
</comment>
<reference evidence="1" key="1">
    <citation type="submission" date="2021-02" db="EMBL/GenBank/DDBJ databases">
        <authorList>
            <consortium name="DOE Joint Genome Institute"/>
            <person name="Ahrendt S."/>
            <person name="Looney B.P."/>
            <person name="Miyauchi S."/>
            <person name="Morin E."/>
            <person name="Drula E."/>
            <person name="Courty P.E."/>
            <person name="Chicoki N."/>
            <person name="Fauchery L."/>
            <person name="Kohler A."/>
            <person name="Kuo A."/>
            <person name="Labutti K."/>
            <person name="Pangilinan J."/>
            <person name="Lipzen A."/>
            <person name="Riley R."/>
            <person name="Andreopoulos W."/>
            <person name="He G."/>
            <person name="Johnson J."/>
            <person name="Barry K.W."/>
            <person name="Grigoriev I.V."/>
            <person name="Nagy L."/>
            <person name="Hibbett D."/>
            <person name="Henrissat B."/>
            <person name="Matheny P.B."/>
            <person name="Labbe J."/>
            <person name="Martin F."/>
        </authorList>
    </citation>
    <scope>NUCLEOTIDE SEQUENCE</scope>
    <source>
        <strain evidence="1">EC-137</strain>
    </source>
</reference>
<keyword evidence="2" id="KW-1185">Reference proteome</keyword>
<dbReference type="EMBL" id="MU274232">
    <property type="protein sequence ID" value="KAI0026732.1"/>
    <property type="molecule type" value="Genomic_DNA"/>
</dbReference>
<dbReference type="Proteomes" id="UP000814128">
    <property type="component" value="Unassembled WGS sequence"/>
</dbReference>
<accession>A0ACB8Q524</accession>
<evidence type="ECO:0000313" key="2">
    <source>
        <dbReference type="Proteomes" id="UP000814128"/>
    </source>
</evidence>
<feature type="non-terminal residue" evidence="1">
    <location>
        <position position="388"/>
    </location>
</feature>
<proteinExistence type="predicted"/>
<reference evidence="1" key="2">
    <citation type="journal article" date="2022" name="New Phytol.">
        <title>Evolutionary transition to the ectomycorrhizal habit in the genomes of a hyperdiverse lineage of mushroom-forming fungi.</title>
        <authorList>
            <person name="Looney B."/>
            <person name="Miyauchi S."/>
            <person name="Morin E."/>
            <person name="Drula E."/>
            <person name="Courty P.E."/>
            <person name="Kohler A."/>
            <person name="Kuo A."/>
            <person name="LaButti K."/>
            <person name="Pangilinan J."/>
            <person name="Lipzen A."/>
            <person name="Riley R."/>
            <person name="Andreopoulos W."/>
            <person name="He G."/>
            <person name="Johnson J."/>
            <person name="Nolan M."/>
            <person name="Tritt A."/>
            <person name="Barry K.W."/>
            <person name="Grigoriev I.V."/>
            <person name="Nagy L.G."/>
            <person name="Hibbett D."/>
            <person name="Henrissat B."/>
            <person name="Matheny P.B."/>
            <person name="Labbe J."/>
            <person name="Martin F.M."/>
        </authorList>
    </citation>
    <scope>NUCLEOTIDE SEQUENCE</scope>
    <source>
        <strain evidence="1">EC-137</strain>
    </source>
</reference>
<protein>
    <submittedName>
        <fullName evidence="1">Quinon protein alcohol dehydrogenase-like superfamily</fullName>
    </submittedName>
</protein>
<sequence length="388" mass="42226">LSHACLRIMGASLHFNMCSLPSSYSFDSEVQDMKQTVQKNILDIPGLEYACRYWTSHLVKEPTDSGDSRLLDALWEFGQEKVLFWFEVMNLLAARRECHDGANAVKKWIDMAPDTTTGLKATFAAASRLSMSFLQTAACQSTPHLYISSLAVEFATNPNISNQWKNRFPGIPQLRCAGVSNHGGILTRIDVGSSVNAVAFSPDGTRVVSSSDDHSVRIWDASTGQQVQMLGGHTSWVMSVAFSPDGTRVVSGSDDHSVRIWDASTGQQVQMLDGHTESVTSVAFSPDGTRVVSGLSDNSVRIWDASTGQQVQMLDGHTSWVTSVAFSPDGTRVVSGLSDNLVWIWDASTGQQVQMLDGHTESVTSVAFSPDGTHVVSGLYNNSVRIWN</sequence>
<organism evidence="1 2">
    <name type="scientific">Vararia minispora EC-137</name>
    <dbReference type="NCBI Taxonomy" id="1314806"/>
    <lineage>
        <taxon>Eukaryota</taxon>
        <taxon>Fungi</taxon>
        <taxon>Dikarya</taxon>
        <taxon>Basidiomycota</taxon>
        <taxon>Agaricomycotina</taxon>
        <taxon>Agaricomycetes</taxon>
        <taxon>Russulales</taxon>
        <taxon>Lachnocladiaceae</taxon>
        <taxon>Vararia</taxon>
    </lineage>
</organism>
<evidence type="ECO:0000313" key="1">
    <source>
        <dbReference type="EMBL" id="KAI0026732.1"/>
    </source>
</evidence>